<evidence type="ECO:0000256" key="1">
    <source>
        <dbReference type="SAM" id="MobiDB-lite"/>
    </source>
</evidence>
<feature type="compositionally biased region" description="Low complexity" evidence="1">
    <location>
        <begin position="95"/>
        <end position="117"/>
    </location>
</feature>
<protein>
    <submittedName>
        <fullName evidence="3">Tox-REase-5 domain-containing protein</fullName>
    </submittedName>
</protein>
<sequence>MSHNFQEVIDELHRGRELLTSTSGTQGRLDDLSTVLGNVHSRVCTYCSDDAQDAIKHLATAQGAIDNLRHCISGYSDTNEELIERIIGNSASIPNSEGNTENASSTSNSTAADTSSEINSGKENEDKVQLLKLLRQEAEKQEAEERRQRRVDKEIKFSVNKSNGKDYDSNLAKYPGDYPPHTPPNENGIKYQNRSDKDTKWKQYQEQISGWNRTDDGKIPEYVVPRTEGRDVAFDGHTVRGMPPTEIFLEAKHSHKGLLYYAEKNWSQKAQDNIIAQVERQLSVLPKNAQLEWHVSSKEGTQAISLLFISKQIYSVKVIFTEFK</sequence>
<dbReference type="AlphaFoldDB" id="A0AAE4K2Q4"/>
<evidence type="ECO:0000259" key="2">
    <source>
        <dbReference type="Pfam" id="PF15648"/>
    </source>
</evidence>
<dbReference type="RefSeq" id="WP_311372986.1">
    <property type="nucleotide sequence ID" value="NZ_JAMZMH010000010.1"/>
</dbReference>
<accession>A0AAE4K2Q4</accession>
<name>A0AAE4K2Q4_9ACTO</name>
<evidence type="ECO:0000313" key="4">
    <source>
        <dbReference type="Proteomes" id="UP001180729"/>
    </source>
</evidence>
<dbReference type="EMBL" id="JAMZMH010000010">
    <property type="protein sequence ID" value="MDT0249247.1"/>
    <property type="molecule type" value="Genomic_DNA"/>
</dbReference>
<dbReference type="InterPro" id="IPR028904">
    <property type="entry name" value="Tox-REase-5_dom"/>
</dbReference>
<comment type="caution">
    <text evidence="3">The sequence shown here is derived from an EMBL/GenBank/DDBJ whole genome shotgun (WGS) entry which is preliminary data.</text>
</comment>
<gene>
    <name evidence="3" type="ORF">RMW62_09155</name>
</gene>
<feature type="region of interest" description="Disordered" evidence="1">
    <location>
        <begin position="91"/>
        <end position="125"/>
    </location>
</feature>
<organism evidence="3 4">
    <name type="scientific">Actinomyces oris</name>
    <dbReference type="NCBI Taxonomy" id="544580"/>
    <lineage>
        <taxon>Bacteria</taxon>
        <taxon>Bacillati</taxon>
        <taxon>Actinomycetota</taxon>
        <taxon>Actinomycetes</taxon>
        <taxon>Actinomycetales</taxon>
        <taxon>Actinomycetaceae</taxon>
        <taxon>Actinomyces</taxon>
    </lineage>
</organism>
<feature type="domain" description="Tox-REase-5" evidence="2">
    <location>
        <begin position="202"/>
        <end position="297"/>
    </location>
</feature>
<reference evidence="3" key="1">
    <citation type="submission" date="2022-06" db="EMBL/GenBank/DDBJ databases">
        <title>Draft Genome Sequences of Three Actinomyces oris Strains, Isolated from Healthy Human Feces.</title>
        <authorList>
            <person name="Ye Y."/>
            <person name="Liu C."/>
            <person name="Zhao J."/>
            <person name="Xu J."/>
            <person name="Huang H."/>
            <person name="Wang B."/>
            <person name="Wei J."/>
            <person name="Jing X."/>
        </authorList>
    </citation>
    <scope>NUCLEOTIDE SEQUENCE</scope>
    <source>
        <strain evidence="3">CNGBCC1803368</strain>
    </source>
</reference>
<evidence type="ECO:0000313" key="3">
    <source>
        <dbReference type="EMBL" id="MDT0249247.1"/>
    </source>
</evidence>
<dbReference type="Pfam" id="PF15648">
    <property type="entry name" value="Tox-REase-5"/>
    <property type="match status" value="1"/>
</dbReference>
<dbReference type="Proteomes" id="UP001180729">
    <property type="component" value="Unassembled WGS sequence"/>
</dbReference>
<proteinExistence type="predicted"/>